<feature type="compositionally biased region" description="Basic and acidic residues" evidence="1">
    <location>
        <begin position="147"/>
        <end position="163"/>
    </location>
</feature>
<organism evidence="2 3">
    <name type="scientific">Xanthomonas campestris pv. phaseoli</name>
    <dbReference type="NCBI Taxonomy" id="317013"/>
    <lineage>
        <taxon>Bacteria</taxon>
        <taxon>Pseudomonadati</taxon>
        <taxon>Pseudomonadota</taxon>
        <taxon>Gammaproteobacteria</taxon>
        <taxon>Lysobacterales</taxon>
        <taxon>Lysobacteraceae</taxon>
        <taxon>Xanthomonas</taxon>
    </lineage>
</organism>
<dbReference type="RefSeq" id="WP_269468866.1">
    <property type="nucleotide sequence ID" value="NZ_OCZC01000085.1"/>
</dbReference>
<sequence length="405" mass="44984">MRLTSFFRSTHPVAPEPLNPATTDTTMTAATPSLHPLSHAPKAGTAQGAAKSRQGMLASARKSLATLRKQLPSMCMGAPATKIAQSQPALAAPAPNAARRGENQRPPVPQAGVDARWQAPDAMPPPRSRVPTRTAAPPQQPPSAPRAAERFQQRQGGPEELRQQRFPSSARRDQVWQPQQPTRPSRPAPAASPKAATPAPPSPSRPLRPVRNMNLELAALNEQCHHISRRLYKERRAPSPEERSVFEMRAALIAERDAVRDRQLDGMLEVLSPLETIAAPNTTSSPLAMVQRNVMQSNRHALLEVRRKKLDMTRIARYYTRAQRRLESLKESDAPPDKIQRLERMMQGYANVLALQDMVKRTDDQLHRMGAPRLMDSIPTTAQERALAEQNERDAHQEAIDNGYY</sequence>
<dbReference type="NCBIfam" id="NF041356">
    <property type="entry name" value="XopR"/>
    <property type="match status" value="1"/>
</dbReference>
<comment type="caution">
    <text evidence="2">The sequence shown here is derived from an EMBL/GenBank/DDBJ whole genome shotgun (WGS) entry which is preliminary data.</text>
</comment>
<evidence type="ECO:0000256" key="1">
    <source>
        <dbReference type="SAM" id="MobiDB-lite"/>
    </source>
</evidence>
<dbReference type="EMBL" id="OCZC01000085">
    <property type="protein sequence ID" value="SOO26666.1"/>
    <property type="molecule type" value="Genomic_DNA"/>
</dbReference>
<dbReference type="AlphaFoldDB" id="A0A7Z7J5Z1"/>
<feature type="compositionally biased region" description="Low complexity" evidence="1">
    <location>
        <begin position="21"/>
        <end position="31"/>
    </location>
</feature>
<feature type="compositionally biased region" description="Low complexity" evidence="1">
    <location>
        <begin position="182"/>
        <end position="197"/>
    </location>
</feature>
<evidence type="ECO:0000313" key="3">
    <source>
        <dbReference type="Proteomes" id="UP000234345"/>
    </source>
</evidence>
<protein>
    <recommendedName>
        <fullName evidence="4">Type III secretion protein</fullName>
    </recommendedName>
</protein>
<gene>
    <name evidence="2" type="ORF">XFF6991_570231</name>
</gene>
<feature type="compositionally biased region" description="Low complexity" evidence="1">
    <location>
        <begin position="88"/>
        <end position="98"/>
    </location>
</feature>
<accession>A0A7Z7J5Z1</accession>
<evidence type="ECO:0008006" key="4">
    <source>
        <dbReference type="Google" id="ProtNLM"/>
    </source>
</evidence>
<feature type="region of interest" description="Disordered" evidence="1">
    <location>
        <begin position="84"/>
        <end position="209"/>
    </location>
</feature>
<dbReference type="Proteomes" id="UP000234345">
    <property type="component" value="Unassembled WGS sequence"/>
</dbReference>
<name>A0A7Z7J5Z1_XANCH</name>
<reference evidence="2 3" key="1">
    <citation type="submission" date="2017-10" db="EMBL/GenBank/DDBJ databases">
        <authorList>
            <person name="Regsiter A."/>
            <person name="William W."/>
        </authorList>
    </citation>
    <scope>NUCLEOTIDE SEQUENCE [LARGE SCALE GENOMIC DNA]</scope>
    <source>
        <strain evidence="2 3">CFBP6991</strain>
    </source>
</reference>
<proteinExistence type="predicted"/>
<evidence type="ECO:0000313" key="2">
    <source>
        <dbReference type="EMBL" id="SOO26666.1"/>
    </source>
</evidence>
<feature type="region of interest" description="Disordered" evidence="1">
    <location>
        <begin position="1"/>
        <end position="64"/>
    </location>
</feature>